<dbReference type="OrthoDB" id="201515at2759"/>
<evidence type="ECO:0000313" key="2">
    <source>
        <dbReference type="EMBL" id="KAF2434892.1"/>
    </source>
</evidence>
<protein>
    <submittedName>
        <fullName evidence="2">Carbon-nitrogen hydrolase</fullName>
    </submittedName>
</protein>
<keyword evidence="3" id="KW-1185">Reference proteome</keyword>
<comment type="caution">
    <text evidence="2">The sequence shown here is derived from an EMBL/GenBank/DDBJ whole genome shotgun (WGS) entry which is preliminary data.</text>
</comment>
<keyword evidence="2" id="KW-0378">Hydrolase</keyword>
<dbReference type="PROSITE" id="PS50263">
    <property type="entry name" value="CN_HYDROLASE"/>
    <property type="match status" value="1"/>
</dbReference>
<gene>
    <name evidence="2" type="ORF">EJ08DRAFT_675855</name>
</gene>
<dbReference type="GO" id="GO:0070773">
    <property type="term" value="F:protein-N-terminal glutamine amidohydrolase activity"/>
    <property type="evidence" value="ECO:0007669"/>
    <property type="project" value="InterPro"/>
</dbReference>
<dbReference type="InterPro" id="IPR039703">
    <property type="entry name" value="Nta1"/>
</dbReference>
<feature type="domain" description="CN hydrolase" evidence="1">
    <location>
        <begin position="1"/>
        <end position="306"/>
    </location>
</feature>
<dbReference type="PANTHER" id="PTHR11750:SF26">
    <property type="entry name" value="PROTEIN N-TERMINAL AMIDASE"/>
    <property type="match status" value="1"/>
</dbReference>
<organism evidence="2 3">
    <name type="scientific">Tothia fuscella</name>
    <dbReference type="NCBI Taxonomy" id="1048955"/>
    <lineage>
        <taxon>Eukaryota</taxon>
        <taxon>Fungi</taxon>
        <taxon>Dikarya</taxon>
        <taxon>Ascomycota</taxon>
        <taxon>Pezizomycotina</taxon>
        <taxon>Dothideomycetes</taxon>
        <taxon>Pleosporomycetidae</taxon>
        <taxon>Venturiales</taxon>
        <taxon>Cylindrosympodiaceae</taxon>
        <taxon>Tothia</taxon>
    </lineage>
</organism>
<name>A0A9P4P099_9PEZI</name>
<evidence type="ECO:0000259" key="1">
    <source>
        <dbReference type="PROSITE" id="PS50263"/>
    </source>
</evidence>
<dbReference type="SUPFAM" id="SSF56317">
    <property type="entry name" value="Carbon-nitrogen hydrolase"/>
    <property type="match status" value="1"/>
</dbReference>
<reference evidence="2" key="1">
    <citation type="journal article" date="2020" name="Stud. Mycol.">
        <title>101 Dothideomycetes genomes: a test case for predicting lifestyles and emergence of pathogens.</title>
        <authorList>
            <person name="Haridas S."/>
            <person name="Albert R."/>
            <person name="Binder M."/>
            <person name="Bloem J."/>
            <person name="Labutti K."/>
            <person name="Salamov A."/>
            <person name="Andreopoulos B."/>
            <person name="Baker S."/>
            <person name="Barry K."/>
            <person name="Bills G."/>
            <person name="Bluhm B."/>
            <person name="Cannon C."/>
            <person name="Castanera R."/>
            <person name="Culley D."/>
            <person name="Daum C."/>
            <person name="Ezra D."/>
            <person name="Gonzalez J."/>
            <person name="Henrissat B."/>
            <person name="Kuo A."/>
            <person name="Liang C."/>
            <person name="Lipzen A."/>
            <person name="Lutzoni F."/>
            <person name="Magnuson J."/>
            <person name="Mondo S."/>
            <person name="Nolan M."/>
            <person name="Ohm R."/>
            <person name="Pangilinan J."/>
            <person name="Park H.-J."/>
            <person name="Ramirez L."/>
            <person name="Alfaro M."/>
            <person name="Sun H."/>
            <person name="Tritt A."/>
            <person name="Yoshinaga Y."/>
            <person name="Zwiers L.-H."/>
            <person name="Turgeon B."/>
            <person name="Goodwin S."/>
            <person name="Spatafora J."/>
            <person name="Crous P."/>
            <person name="Grigoriev I."/>
        </authorList>
    </citation>
    <scope>NUCLEOTIDE SEQUENCE</scope>
    <source>
        <strain evidence="2">CBS 130266</strain>
    </source>
</reference>
<dbReference type="Pfam" id="PF00795">
    <property type="entry name" value="CN_hydrolase"/>
    <property type="match status" value="1"/>
</dbReference>
<evidence type="ECO:0000313" key="3">
    <source>
        <dbReference type="Proteomes" id="UP000800235"/>
    </source>
</evidence>
<dbReference type="GO" id="GO:0008418">
    <property type="term" value="F:protein-N-terminal asparagine amidohydrolase activity"/>
    <property type="evidence" value="ECO:0007669"/>
    <property type="project" value="InterPro"/>
</dbReference>
<dbReference type="AlphaFoldDB" id="A0A9P4P099"/>
<dbReference type="InterPro" id="IPR036526">
    <property type="entry name" value="C-N_Hydrolase_sf"/>
</dbReference>
<dbReference type="Gene3D" id="3.60.110.10">
    <property type="entry name" value="Carbon-nitrogen hydrolase"/>
    <property type="match status" value="1"/>
</dbReference>
<dbReference type="GO" id="GO:0030163">
    <property type="term" value="P:protein catabolic process"/>
    <property type="evidence" value="ECO:0007669"/>
    <property type="project" value="TreeGrafter"/>
</dbReference>
<dbReference type="PANTHER" id="PTHR11750">
    <property type="entry name" value="PROTEIN N-TERMINAL AMIDASE"/>
    <property type="match status" value="1"/>
</dbReference>
<dbReference type="Proteomes" id="UP000800235">
    <property type="component" value="Unassembled WGS sequence"/>
</dbReference>
<sequence>MRIACLQFAPQLGKIQQNMERANRLIENSAELHTASDGRPLWLNLPEMSFTGYNFQSLEEITPFLEPTCEGPSTIWAKGTARRYGIFVTVGYPETVPHLSPQPLDIEQPPQNYNSTVTVSPSGQIVATYRKRFLYYTDETWALEGDGKTSPSGFFAGALGPLGNVSMGICMDINPYKFLSDWSSYEFASHVLQARTPLVVVNMAWLTRLTPQELTELPLRPDEETFTYWIGRFQPLLEANVRMGEDVGPIVVVCANRCGIEGSACYAGTSSVFMVEDGKVSIFDVLGKLEEKCMVIDLNRPAKFELERRAT</sequence>
<dbReference type="InterPro" id="IPR003010">
    <property type="entry name" value="C-N_Hydrolase"/>
</dbReference>
<dbReference type="EMBL" id="MU007015">
    <property type="protein sequence ID" value="KAF2434892.1"/>
    <property type="molecule type" value="Genomic_DNA"/>
</dbReference>
<proteinExistence type="predicted"/>
<accession>A0A9P4P099</accession>